<comment type="caution">
    <text evidence="1">The sequence shown here is derived from an EMBL/GenBank/DDBJ whole genome shotgun (WGS) entry which is preliminary data.</text>
</comment>
<proteinExistence type="predicted"/>
<gene>
    <name evidence="1" type="ORF">WJ33_10125</name>
</gene>
<sequence length="256" mass="28202">MEWLESSEGDHRRETIIALIADRLSKQLSALRSLKVLLLLDETSVQDKVQWDEAVHNVLSIYPIRLSVECLPVPEDLSLLLSYVDENNIPPTLIIAGQFWTVDTNPGFSEGVAGILLGAIQSAARPRDENQLGGCRLLRPMLSVTSEIGADFNQFAYFQLLHNSINCAWLGALDRQAGSALRLEMGKCLPTKEAVIRDMDEILGMPGPASSWLTLAIAVEMSLRSRKPQLAAIYDGASKRSVLCTLLPEMVKDQST</sequence>
<reference evidence="1 2" key="1">
    <citation type="submission" date="2015-11" db="EMBL/GenBank/DDBJ databases">
        <title>Expanding the genomic diversity of Burkholderia species for the development of highly accurate diagnostics.</title>
        <authorList>
            <person name="Sahl J."/>
            <person name="Keim P."/>
            <person name="Wagner D."/>
        </authorList>
    </citation>
    <scope>NUCLEOTIDE SEQUENCE [LARGE SCALE GENOMIC DNA]</scope>
    <source>
        <strain evidence="1 2">MSMB2036</strain>
    </source>
</reference>
<dbReference type="AlphaFoldDB" id="A0A124R6N5"/>
<organism evidence="1 2">
    <name type="scientific">Burkholderia ubonensis</name>
    <dbReference type="NCBI Taxonomy" id="101571"/>
    <lineage>
        <taxon>Bacteria</taxon>
        <taxon>Pseudomonadati</taxon>
        <taxon>Pseudomonadota</taxon>
        <taxon>Betaproteobacteria</taxon>
        <taxon>Burkholderiales</taxon>
        <taxon>Burkholderiaceae</taxon>
        <taxon>Burkholderia</taxon>
        <taxon>Burkholderia cepacia complex</taxon>
    </lineage>
</organism>
<name>A0A124R6N5_9BURK</name>
<evidence type="ECO:0000313" key="1">
    <source>
        <dbReference type="EMBL" id="KVG52520.1"/>
    </source>
</evidence>
<accession>A0A124R6N5</accession>
<dbReference type="Proteomes" id="UP000064029">
    <property type="component" value="Unassembled WGS sequence"/>
</dbReference>
<evidence type="ECO:0000313" key="2">
    <source>
        <dbReference type="Proteomes" id="UP000064029"/>
    </source>
</evidence>
<protein>
    <submittedName>
        <fullName evidence="1">Uncharacterized protein</fullName>
    </submittedName>
</protein>
<dbReference type="EMBL" id="LOXM01000288">
    <property type="protein sequence ID" value="KVG52520.1"/>
    <property type="molecule type" value="Genomic_DNA"/>
</dbReference>